<evidence type="ECO:0000313" key="14">
    <source>
        <dbReference type="EMBL" id="GGK04361.1"/>
    </source>
</evidence>
<evidence type="ECO:0000259" key="13">
    <source>
        <dbReference type="PROSITE" id="PS51217"/>
    </source>
</evidence>
<dbReference type="GO" id="GO:0033202">
    <property type="term" value="C:DNA helicase complex"/>
    <property type="evidence" value="ECO:0007669"/>
    <property type="project" value="TreeGrafter"/>
</dbReference>
<feature type="domain" description="UvrD-like helicase C-terminal" evidence="13">
    <location>
        <begin position="293"/>
        <end position="568"/>
    </location>
</feature>
<evidence type="ECO:0000256" key="1">
    <source>
        <dbReference type="ARBA" id="ARBA00009922"/>
    </source>
</evidence>
<reference evidence="14" key="1">
    <citation type="journal article" date="2014" name="Int. J. Syst. Evol. Microbiol.">
        <title>Complete genome sequence of Corynebacterium casei LMG S-19264T (=DSM 44701T), isolated from a smear-ripened cheese.</title>
        <authorList>
            <consortium name="US DOE Joint Genome Institute (JGI-PGF)"/>
            <person name="Walter F."/>
            <person name="Albersmeier A."/>
            <person name="Kalinowski J."/>
            <person name="Ruckert C."/>
        </authorList>
    </citation>
    <scope>NUCLEOTIDE SEQUENCE</scope>
    <source>
        <strain evidence="14">JCM 14719</strain>
    </source>
</reference>
<evidence type="ECO:0000256" key="2">
    <source>
        <dbReference type="ARBA" id="ARBA00022741"/>
    </source>
</evidence>
<accession>A0A8J3BA80</accession>
<comment type="catalytic activity">
    <reaction evidence="8">
        <text>Couples ATP hydrolysis with the unwinding of duplex DNA by translocating in the 3'-5' direction.</text>
        <dbReference type="EC" id="5.6.2.4"/>
    </reaction>
</comment>
<dbReference type="FunFam" id="1.10.486.10:FF:000003">
    <property type="entry name" value="ATP-dependent DNA helicase"/>
    <property type="match status" value="1"/>
</dbReference>
<dbReference type="SUPFAM" id="SSF52540">
    <property type="entry name" value="P-loop containing nucleoside triphosphate hydrolases"/>
    <property type="match status" value="1"/>
</dbReference>
<evidence type="ECO:0000256" key="9">
    <source>
        <dbReference type="ARBA" id="ARBA00048988"/>
    </source>
</evidence>
<evidence type="ECO:0000313" key="15">
    <source>
        <dbReference type="Proteomes" id="UP000637720"/>
    </source>
</evidence>
<evidence type="ECO:0000256" key="7">
    <source>
        <dbReference type="ARBA" id="ARBA00023235"/>
    </source>
</evidence>
<dbReference type="Pfam" id="PF13361">
    <property type="entry name" value="UvrD_C"/>
    <property type="match status" value="1"/>
</dbReference>
<keyword evidence="7" id="KW-0413">Isomerase</keyword>
<evidence type="ECO:0000256" key="10">
    <source>
        <dbReference type="PROSITE-ProRule" id="PRU00560"/>
    </source>
</evidence>
<dbReference type="PANTHER" id="PTHR11070">
    <property type="entry name" value="UVRD / RECB / PCRA DNA HELICASE FAMILY MEMBER"/>
    <property type="match status" value="1"/>
</dbReference>
<dbReference type="CDD" id="cd18807">
    <property type="entry name" value="SF1_C_UvrD"/>
    <property type="match status" value="1"/>
</dbReference>
<protein>
    <recommendedName>
        <fullName evidence="11">ATP-dependent DNA helicase</fullName>
        <ecNumber evidence="11">5.6.2.4</ecNumber>
    </recommendedName>
</protein>
<organism evidence="14 15">
    <name type="scientific">Calditerricola satsumensis</name>
    <dbReference type="NCBI Taxonomy" id="373054"/>
    <lineage>
        <taxon>Bacteria</taxon>
        <taxon>Bacillati</taxon>
        <taxon>Bacillota</taxon>
        <taxon>Bacilli</taxon>
        <taxon>Bacillales</taxon>
        <taxon>Bacillaceae</taxon>
        <taxon>Calditerricola</taxon>
    </lineage>
</organism>
<name>A0A8J3BA80_9BACI</name>
<dbReference type="GO" id="GO:0043138">
    <property type="term" value="F:3'-5' DNA helicase activity"/>
    <property type="evidence" value="ECO:0007669"/>
    <property type="project" value="UniProtKB-EC"/>
</dbReference>
<evidence type="ECO:0000256" key="3">
    <source>
        <dbReference type="ARBA" id="ARBA00022801"/>
    </source>
</evidence>
<dbReference type="PROSITE" id="PS51198">
    <property type="entry name" value="UVRD_HELICASE_ATP_BIND"/>
    <property type="match status" value="1"/>
</dbReference>
<dbReference type="PANTHER" id="PTHR11070:SF2">
    <property type="entry name" value="ATP-DEPENDENT DNA HELICASE SRS2"/>
    <property type="match status" value="1"/>
</dbReference>
<feature type="domain" description="UvrD-like helicase ATP-binding" evidence="12">
    <location>
        <begin position="13"/>
        <end position="292"/>
    </location>
</feature>
<dbReference type="Pfam" id="PF00580">
    <property type="entry name" value="UvrD-helicase"/>
    <property type="match status" value="1"/>
</dbReference>
<dbReference type="Gene3D" id="3.40.50.300">
    <property type="entry name" value="P-loop containing nucleotide triphosphate hydrolases"/>
    <property type="match status" value="2"/>
</dbReference>
<dbReference type="GO" id="GO:0006260">
    <property type="term" value="P:DNA replication"/>
    <property type="evidence" value="ECO:0007669"/>
    <property type="project" value="InterPro"/>
</dbReference>
<dbReference type="InterPro" id="IPR014017">
    <property type="entry name" value="DNA_helicase_UvrD-like_C"/>
</dbReference>
<dbReference type="GO" id="GO:0016787">
    <property type="term" value="F:hydrolase activity"/>
    <property type="evidence" value="ECO:0007669"/>
    <property type="project" value="UniProtKB-UniRule"/>
</dbReference>
<dbReference type="FunFam" id="1.10.10.160:FF:000001">
    <property type="entry name" value="ATP-dependent DNA helicase"/>
    <property type="match status" value="1"/>
</dbReference>
<evidence type="ECO:0000259" key="12">
    <source>
        <dbReference type="PROSITE" id="PS51198"/>
    </source>
</evidence>
<dbReference type="Proteomes" id="UP000637720">
    <property type="component" value="Unassembled WGS sequence"/>
</dbReference>
<comment type="catalytic activity">
    <reaction evidence="9 11">
        <text>ATP + H2O = ADP + phosphate + H(+)</text>
        <dbReference type="Rhea" id="RHEA:13065"/>
        <dbReference type="ChEBI" id="CHEBI:15377"/>
        <dbReference type="ChEBI" id="CHEBI:15378"/>
        <dbReference type="ChEBI" id="CHEBI:30616"/>
        <dbReference type="ChEBI" id="CHEBI:43474"/>
        <dbReference type="ChEBI" id="CHEBI:456216"/>
        <dbReference type="EC" id="5.6.2.4"/>
    </reaction>
</comment>
<keyword evidence="5 10" id="KW-0067">ATP-binding</keyword>
<reference evidence="14" key="2">
    <citation type="submission" date="2020-09" db="EMBL/GenBank/DDBJ databases">
        <authorList>
            <person name="Sun Q."/>
            <person name="Ohkuma M."/>
        </authorList>
    </citation>
    <scope>NUCLEOTIDE SEQUENCE</scope>
    <source>
        <strain evidence="14">JCM 14719</strain>
    </source>
</reference>
<dbReference type="Pfam" id="PF21196">
    <property type="entry name" value="PcrA_UvrD_tudor"/>
    <property type="match status" value="1"/>
</dbReference>
<dbReference type="PROSITE" id="PS51217">
    <property type="entry name" value="UVRD_HELICASE_CTER"/>
    <property type="match status" value="1"/>
</dbReference>
<keyword evidence="15" id="KW-1185">Reference proteome</keyword>
<evidence type="ECO:0000256" key="11">
    <source>
        <dbReference type="RuleBase" id="RU364053"/>
    </source>
</evidence>
<dbReference type="InterPro" id="IPR014016">
    <property type="entry name" value="UvrD-like_ATP-bd"/>
</dbReference>
<dbReference type="NCBIfam" id="TIGR01073">
    <property type="entry name" value="pcrA"/>
    <property type="match status" value="1"/>
</dbReference>
<comment type="caution">
    <text evidence="14">The sequence shown here is derived from an EMBL/GenBank/DDBJ whole genome shotgun (WGS) entry which is preliminary data.</text>
</comment>
<keyword evidence="3 10" id="KW-0378">Hydrolase</keyword>
<evidence type="ECO:0000256" key="8">
    <source>
        <dbReference type="ARBA" id="ARBA00034617"/>
    </source>
</evidence>
<dbReference type="AlphaFoldDB" id="A0A8J3BA80"/>
<dbReference type="Gene3D" id="1.10.10.160">
    <property type="match status" value="1"/>
</dbReference>
<dbReference type="InterPro" id="IPR013986">
    <property type="entry name" value="DExx_box_DNA_helicase_dom_sf"/>
</dbReference>
<dbReference type="Gene3D" id="1.10.486.10">
    <property type="entry name" value="PCRA, domain 4"/>
    <property type="match status" value="1"/>
</dbReference>
<dbReference type="GO" id="GO:0005524">
    <property type="term" value="F:ATP binding"/>
    <property type="evidence" value="ECO:0007669"/>
    <property type="project" value="UniProtKB-UniRule"/>
</dbReference>
<keyword evidence="2 10" id="KW-0547">Nucleotide-binding</keyword>
<evidence type="ECO:0000256" key="6">
    <source>
        <dbReference type="ARBA" id="ARBA00023125"/>
    </source>
</evidence>
<dbReference type="GO" id="GO:0003677">
    <property type="term" value="F:DNA binding"/>
    <property type="evidence" value="ECO:0007669"/>
    <property type="project" value="UniProtKB-KW"/>
</dbReference>
<evidence type="ECO:0000256" key="5">
    <source>
        <dbReference type="ARBA" id="ARBA00022840"/>
    </source>
</evidence>
<dbReference type="InterPro" id="IPR027417">
    <property type="entry name" value="P-loop_NTPase"/>
</dbReference>
<dbReference type="InterPro" id="IPR000212">
    <property type="entry name" value="DNA_helicase_UvrD/REP"/>
</dbReference>
<gene>
    <name evidence="14" type="primary">pcrA</name>
    <name evidence="14" type="ORF">GCM10007043_18020</name>
</gene>
<comment type="similarity">
    <text evidence="1 11">Belongs to the helicase family. UvrD subfamily.</text>
</comment>
<sequence length="743" mass="82866">MTVQIGEVDRLLAGLNDQQRAAVVTTEGPVLILAGAGSGKTRVLTHRVAYLLGVKGVPPWNLLAITFTNKAAREMQERIARLVGPAAKDCWIMTFHAMCVRILRRDIERVGYTAHFSILDPSDQLAVLKECLKEKNLDAKRYDPRAVLAAISHAKNELKDPERFAKAAQTPYDQVVAELYSLYQEKLKRNNALDFDDLLLVTVRLFEEHPDLLGHYQNKFRYIHVDEYQDTNRAQYLLVRMLADRHRNLCVVGDSDQSIYSWRGADIRNILDFEADFPDATVIKLEQNYRSTKRILRAANAVIAHNTLRKPKTLWTANPEGEPIRYYEADDERDEALYVVDRIRDGQAKGRKLSDFAVLYRTNAQSRALEEALMKAGIPYRVVGGIKFYERKEIKDLIAYLRLVANPDDDISLQRIVNVPKRGIGAATLEKLAAYAAEQGLSLFRAMQRAEEAGASGKTAARLADFVQLIENLAAMAEYLSVTEITEELLDRTGYREALKQEGTPEALGRLENIDEFLTVTKAFEASSEDKSLVAFLTELALISDVDRLDEEGPADAVTLMTLHSAKGLEFPVVFLVGMEEGIFPHSRALADDEALEEERRLAYVGITRAMEELHLTSARWRTLFGDTRAGVPSRFLDEIPEAELQRVGGPEAGPATERSSPWWRRTLVAVGAARRSAPTPRETAFQPGDKVRHAKWGIGTVVKVKGSGSEAEIDVAFPAPTGVKKLLAAYAPIEKVEGPGSV</sequence>
<keyword evidence="4 10" id="KW-0347">Helicase</keyword>
<dbReference type="GO" id="GO:0005829">
    <property type="term" value="C:cytosol"/>
    <property type="evidence" value="ECO:0007669"/>
    <property type="project" value="TreeGrafter"/>
</dbReference>
<evidence type="ECO:0000256" key="4">
    <source>
        <dbReference type="ARBA" id="ARBA00022806"/>
    </source>
</evidence>
<keyword evidence="6 11" id="KW-0238">DNA-binding</keyword>
<feature type="binding site" evidence="10">
    <location>
        <begin position="34"/>
        <end position="41"/>
    </location>
    <ligand>
        <name>ATP</name>
        <dbReference type="ChEBI" id="CHEBI:30616"/>
    </ligand>
</feature>
<dbReference type="EC" id="5.6.2.4" evidence="11"/>
<dbReference type="GO" id="GO:0000725">
    <property type="term" value="P:recombinational repair"/>
    <property type="evidence" value="ECO:0007669"/>
    <property type="project" value="TreeGrafter"/>
</dbReference>
<dbReference type="GO" id="GO:0009314">
    <property type="term" value="P:response to radiation"/>
    <property type="evidence" value="ECO:0007669"/>
    <property type="project" value="UniProtKB-ARBA"/>
</dbReference>
<dbReference type="CDD" id="cd17932">
    <property type="entry name" value="DEXQc_UvrD"/>
    <property type="match status" value="1"/>
</dbReference>
<dbReference type="EMBL" id="BMOF01000040">
    <property type="protein sequence ID" value="GGK04361.1"/>
    <property type="molecule type" value="Genomic_DNA"/>
</dbReference>
<dbReference type="InterPro" id="IPR005751">
    <property type="entry name" value="ATP-dep_DNA_helicase_PcrA"/>
</dbReference>
<proteinExistence type="inferred from homology"/>